<reference evidence="2 3" key="1">
    <citation type="submission" date="2021-10" db="EMBL/GenBank/DDBJ databases">
        <authorList>
            <person name="Criscuolo A."/>
        </authorList>
    </citation>
    <scope>NUCLEOTIDE SEQUENCE [LARGE SCALE GENOMIC DNA]</scope>
    <source>
        <strain evidence="3">CIP 111883</strain>
    </source>
</reference>
<keyword evidence="2" id="KW-0328">Glycosyltransferase</keyword>
<dbReference type="RefSeq" id="WP_230503705.1">
    <property type="nucleotide sequence ID" value="NZ_CAKJTJ010000028.1"/>
</dbReference>
<dbReference type="InterPro" id="IPR001173">
    <property type="entry name" value="Glyco_trans_2-like"/>
</dbReference>
<comment type="caution">
    <text evidence="2">The sequence shown here is derived from an EMBL/GenBank/DDBJ whole genome shotgun (WGS) entry which is preliminary data.</text>
</comment>
<evidence type="ECO:0000259" key="1">
    <source>
        <dbReference type="Pfam" id="PF00535"/>
    </source>
</evidence>
<evidence type="ECO:0000313" key="2">
    <source>
        <dbReference type="EMBL" id="CAG9622819.1"/>
    </source>
</evidence>
<dbReference type="Pfam" id="PF00535">
    <property type="entry name" value="Glycos_transf_2"/>
    <property type="match status" value="1"/>
</dbReference>
<gene>
    <name evidence="2" type="primary">hyaD</name>
    <name evidence="2" type="ORF">BACCIP111883_03610</name>
</gene>
<dbReference type="EC" id="2.4.1.212" evidence="2"/>
<dbReference type="Proteomes" id="UP000789833">
    <property type="component" value="Unassembled WGS sequence"/>
</dbReference>
<dbReference type="Gene3D" id="3.90.550.10">
    <property type="entry name" value="Spore Coat Polysaccharide Biosynthesis Protein SpsA, Chain A"/>
    <property type="match status" value="1"/>
</dbReference>
<dbReference type="InterPro" id="IPR029044">
    <property type="entry name" value="Nucleotide-diphossugar_trans"/>
</dbReference>
<proteinExistence type="predicted"/>
<accession>A0ABM8YS41</accession>
<dbReference type="PANTHER" id="PTHR43685:SF2">
    <property type="entry name" value="GLYCOSYLTRANSFERASE 2-LIKE DOMAIN-CONTAINING PROTEIN"/>
    <property type="match status" value="1"/>
</dbReference>
<dbReference type="GO" id="GO:0050501">
    <property type="term" value="F:hyaluronan synthase activity"/>
    <property type="evidence" value="ECO:0007669"/>
    <property type="project" value="UniProtKB-EC"/>
</dbReference>
<dbReference type="SUPFAM" id="SSF53448">
    <property type="entry name" value="Nucleotide-diphospho-sugar transferases"/>
    <property type="match status" value="1"/>
</dbReference>
<evidence type="ECO:0000313" key="3">
    <source>
        <dbReference type="Proteomes" id="UP000789833"/>
    </source>
</evidence>
<organism evidence="2 3">
    <name type="scientific">Sutcliffiella rhizosphaerae</name>
    <dbReference type="NCBI Taxonomy" id="2880967"/>
    <lineage>
        <taxon>Bacteria</taxon>
        <taxon>Bacillati</taxon>
        <taxon>Bacillota</taxon>
        <taxon>Bacilli</taxon>
        <taxon>Bacillales</taxon>
        <taxon>Bacillaceae</taxon>
        <taxon>Sutcliffiella</taxon>
    </lineage>
</organism>
<protein>
    <submittedName>
        <fullName evidence="2">Hyaluronan synthase</fullName>
        <ecNumber evidence="2">2.4.1.212</ecNumber>
    </submittedName>
</protein>
<dbReference type="EMBL" id="CAKJTJ010000028">
    <property type="protein sequence ID" value="CAG9622819.1"/>
    <property type="molecule type" value="Genomic_DNA"/>
</dbReference>
<name>A0ABM8YS41_9BACI</name>
<keyword evidence="3" id="KW-1185">Reference proteome</keyword>
<feature type="domain" description="Glycosyltransferase 2-like" evidence="1">
    <location>
        <begin position="8"/>
        <end position="133"/>
    </location>
</feature>
<keyword evidence="2" id="KW-0808">Transferase</keyword>
<dbReference type="InterPro" id="IPR050834">
    <property type="entry name" value="Glycosyltransf_2"/>
</dbReference>
<dbReference type="CDD" id="cd00761">
    <property type="entry name" value="Glyco_tranf_GTA_type"/>
    <property type="match status" value="1"/>
</dbReference>
<dbReference type="PANTHER" id="PTHR43685">
    <property type="entry name" value="GLYCOSYLTRANSFERASE"/>
    <property type="match status" value="1"/>
</dbReference>
<sequence length="237" mass="27851">MTNNPMFSIVLCTFNNAEYIRTAINSVLQQTCNDWELIIIDDGSIDNTSEVLASFCSYSTINIVLKKVNEGKASCLNSALRIVKGRWLIELDADDWFHKTCLEKVKAKLAVISEEVDLIFGTYMEWKERSRDKKLFKGSIQRYVWRDSLNYLLNPVPLAPRIYNIQSLHEVNGWNTEDMYKGRLYEDVYMIYQLGKRKKIASLNDVIYHRRLRNNSVSKLTSRHYEDWKEWLVSQED</sequence>